<protein>
    <submittedName>
        <fullName evidence="2">Nuclease-related domain-containing protein</fullName>
    </submittedName>
</protein>
<comment type="caution">
    <text evidence="2">The sequence shown here is derived from an EMBL/GenBank/DDBJ whole genome shotgun (WGS) entry which is preliminary data.</text>
</comment>
<dbReference type="RefSeq" id="WP_390196354.1">
    <property type="nucleotide sequence ID" value="NZ_JBHSDV010000001.1"/>
</dbReference>
<feature type="domain" description="NERD" evidence="1">
    <location>
        <begin position="38"/>
        <end position="158"/>
    </location>
</feature>
<dbReference type="InterPro" id="IPR011528">
    <property type="entry name" value="NERD"/>
</dbReference>
<evidence type="ECO:0000313" key="3">
    <source>
        <dbReference type="Proteomes" id="UP001595880"/>
    </source>
</evidence>
<gene>
    <name evidence="2" type="ORF">ACFOZ1_04350</name>
</gene>
<organism evidence="2 3">
    <name type="scientific">Gracilibacillus marinus</name>
    <dbReference type="NCBI Taxonomy" id="630535"/>
    <lineage>
        <taxon>Bacteria</taxon>
        <taxon>Bacillati</taxon>
        <taxon>Bacillota</taxon>
        <taxon>Bacilli</taxon>
        <taxon>Bacillales</taxon>
        <taxon>Bacillaceae</taxon>
        <taxon>Gracilibacillus</taxon>
    </lineage>
</organism>
<dbReference type="Pfam" id="PF08378">
    <property type="entry name" value="NERD"/>
    <property type="match status" value="1"/>
</dbReference>
<dbReference type="EMBL" id="JBHSDV010000001">
    <property type="protein sequence ID" value="MFC4387035.1"/>
    <property type="molecule type" value="Genomic_DNA"/>
</dbReference>
<reference evidence="3" key="1">
    <citation type="journal article" date="2019" name="Int. J. Syst. Evol. Microbiol.">
        <title>The Global Catalogue of Microorganisms (GCM) 10K type strain sequencing project: providing services to taxonomists for standard genome sequencing and annotation.</title>
        <authorList>
            <consortium name="The Broad Institute Genomics Platform"/>
            <consortium name="The Broad Institute Genome Sequencing Center for Infectious Disease"/>
            <person name="Wu L."/>
            <person name="Ma J."/>
        </authorList>
    </citation>
    <scope>NUCLEOTIDE SEQUENCE [LARGE SCALE GENOMIC DNA]</scope>
    <source>
        <strain evidence="3">KACC 14058</strain>
    </source>
</reference>
<sequence length="320" mass="37638">MIIKYREEPESIQLLQNGLIRVPSRRKELETSLRNIKQGYEAECEMDFYLKRITSTHKNILILQDLRLRASDNNSYFQMDNLLLTPGFGLIIDIKDSQGCFHFSQFGRNFDYSINDRFFEMRNPIRQVEEQHDQLQRYFDRQLRKIPIIPIVALANPLSKILTDESSNAVHQQIMSFEHIKSFFQKLCATHSTPLIQTSLMTHASEQLIAKHKNPTFHYYKKFKIDRREVIDGIICSSCNYIGMKRIRGTWICPQCNLKERDAHIHSLKEYFAFVGPTVTNQQLREFFQVDNEKIIRNLLKNSGIVKRSGDNKGSIYRLL</sequence>
<dbReference type="Proteomes" id="UP001595880">
    <property type="component" value="Unassembled WGS sequence"/>
</dbReference>
<keyword evidence="3" id="KW-1185">Reference proteome</keyword>
<proteinExistence type="predicted"/>
<evidence type="ECO:0000259" key="1">
    <source>
        <dbReference type="PROSITE" id="PS50965"/>
    </source>
</evidence>
<accession>A0ABV8VU09</accession>
<evidence type="ECO:0000313" key="2">
    <source>
        <dbReference type="EMBL" id="MFC4387035.1"/>
    </source>
</evidence>
<dbReference type="PROSITE" id="PS50965">
    <property type="entry name" value="NERD"/>
    <property type="match status" value="1"/>
</dbReference>
<name>A0ABV8VU09_9BACI</name>